<organism evidence="2 3">
    <name type="scientific">Ophiocordyceps australis</name>
    <dbReference type="NCBI Taxonomy" id="1399860"/>
    <lineage>
        <taxon>Eukaryota</taxon>
        <taxon>Fungi</taxon>
        <taxon>Dikarya</taxon>
        <taxon>Ascomycota</taxon>
        <taxon>Pezizomycotina</taxon>
        <taxon>Sordariomycetes</taxon>
        <taxon>Hypocreomycetidae</taxon>
        <taxon>Hypocreales</taxon>
        <taxon>Ophiocordycipitaceae</taxon>
        <taxon>Ophiocordyceps</taxon>
    </lineage>
</organism>
<evidence type="ECO:0000313" key="2">
    <source>
        <dbReference type="EMBL" id="PHH82393.1"/>
    </source>
</evidence>
<gene>
    <name evidence="2" type="ORF">CDD82_6158</name>
</gene>
<dbReference type="InterPro" id="IPR029001">
    <property type="entry name" value="ITPase-like_fam"/>
</dbReference>
<dbReference type="SUPFAM" id="SSF52972">
    <property type="entry name" value="ITPase-like"/>
    <property type="match status" value="1"/>
</dbReference>
<dbReference type="OrthoDB" id="4968544at2759"/>
<accession>A0A2C5ZRE9</accession>
<feature type="domain" description="Non-canonical purine NTP phosphatase/PRRC1" evidence="1">
    <location>
        <begin position="63"/>
        <end position="121"/>
    </location>
</feature>
<sequence length="247" mass="26572">MTAAYVNEVIRLAASPSAMRSLAAPSRPSILVPVPASGLLEMPAFQQRALVTCGKDVLLVIPTENRQKVELLHKHVETCLPHATVQPLTLTVDSGVGEQPYDEAGIAGAYNRINAALDSLQSKKAAHFFPSKQIGTVIVGAIENFVQTKHVDDLPTDYGIIVLHNATQNKTVSCLTRGATIAPEYVERAHRFGFVNGNKGHGRITVGQIMAAHIGGGLDKADWQKTLAKVSRYQLLAEAVKALQVPR</sequence>
<keyword evidence="3" id="KW-1185">Reference proteome</keyword>
<evidence type="ECO:0000259" key="1">
    <source>
        <dbReference type="Pfam" id="PF01931"/>
    </source>
</evidence>
<name>A0A2C5ZRE9_9HYPO</name>
<comment type="caution">
    <text evidence="2">The sequence shown here is derived from an EMBL/GenBank/DDBJ whole genome shotgun (WGS) entry which is preliminary data.</text>
</comment>
<dbReference type="AlphaFoldDB" id="A0A2C5ZRE9"/>
<reference evidence="2 3" key="1">
    <citation type="submission" date="2017-06" db="EMBL/GenBank/DDBJ databases">
        <title>Ant-infecting Ophiocordyceps genomes reveal a high diversity of potential behavioral manipulation genes and a possible major role for enterotoxins.</title>
        <authorList>
            <person name="De Bekker C."/>
            <person name="Evans H.C."/>
            <person name="Brachmann A."/>
            <person name="Hughes D.P."/>
        </authorList>
    </citation>
    <scope>NUCLEOTIDE SEQUENCE [LARGE SCALE GENOMIC DNA]</scope>
    <source>
        <strain evidence="2 3">1348a</strain>
    </source>
</reference>
<protein>
    <recommendedName>
        <fullName evidence="1">Non-canonical purine NTP phosphatase/PRRC1 domain-containing protein</fullName>
    </recommendedName>
</protein>
<dbReference type="Gene3D" id="3.90.950.10">
    <property type="match status" value="1"/>
</dbReference>
<evidence type="ECO:0000313" key="3">
    <source>
        <dbReference type="Proteomes" id="UP000224854"/>
    </source>
</evidence>
<proteinExistence type="predicted"/>
<dbReference type="Pfam" id="PF01931">
    <property type="entry name" value="NTPase_I-T"/>
    <property type="match status" value="1"/>
</dbReference>
<dbReference type="Proteomes" id="UP000224854">
    <property type="component" value="Unassembled WGS sequence"/>
</dbReference>
<dbReference type="EMBL" id="NJEU01000061">
    <property type="protein sequence ID" value="PHH82393.1"/>
    <property type="molecule type" value="Genomic_DNA"/>
</dbReference>
<dbReference type="InterPro" id="IPR026533">
    <property type="entry name" value="NTPase/PRRC1"/>
</dbReference>